<dbReference type="Pfam" id="PF14559">
    <property type="entry name" value="TPR_19"/>
    <property type="match status" value="1"/>
</dbReference>
<evidence type="ECO:0000259" key="3">
    <source>
        <dbReference type="Pfam" id="PF20703"/>
    </source>
</evidence>
<gene>
    <name evidence="4" type="ORF">Amac_058100</name>
</gene>
<evidence type="ECO:0000256" key="1">
    <source>
        <dbReference type="ARBA" id="ARBA00022737"/>
    </source>
</evidence>
<reference evidence="4 5" key="1">
    <citation type="submission" date="2019-10" db="EMBL/GenBank/DDBJ databases">
        <title>Whole genome shotgun sequence of Acrocarpospora macrocephala NBRC 16266.</title>
        <authorList>
            <person name="Ichikawa N."/>
            <person name="Kimura A."/>
            <person name="Kitahashi Y."/>
            <person name="Komaki H."/>
            <person name="Oguchi A."/>
        </authorList>
    </citation>
    <scope>NUCLEOTIDE SEQUENCE [LARGE SCALE GENOMIC DNA]</scope>
    <source>
        <strain evidence="4 5">NBRC 16266</strain>
    </source>
</reference>
<protein>
    <recommendedName>
        <fullName evidence="3">Novel STAND NTPase 1 domain-containing protein</fullName>
    </recommendedName>
</protein>
<dbReference type="PANTHER" id="PTHR45586:SF1">
    <property type="entry name" value="LIPOPOLYSACCHARIDE ASSEMBLY PROTEIN B"/>
    <property type="match status" value="1"/>
</dbReference>
<evidence type="ECO:0000256" key="2">
    <source>
        <dbReference type="ARBA" id="ARBA00022803"/>
    </source>
</evidence>
<evidence type="ECO:0000313" key="4">
    <source>
        <dbReference type="EMBL" id="GES12213.1"/>
    </source>
</evidence>
<keyword evidence="2" id="KW-0802">TPR repeat</keyword>
<feature type="domain" description="Novel STAND NTPase 1" evidence="3">
    <location>
        <begin position="1"/>
        <end position="361"/>
    </location>
</feature>
<dbReference type="InterPro" id="IPR019734">
    <property type="entry name" value="TPR_rpt"/>
</dbReference>
<sequence>MFFGRGRESRELSDLWRSNRLVVLYGPSGIGKSSLLHAGTMPLLEDDHLDILPTGRASPGTPFPTPSHHNPYTFCLLSSWSPADSPGRLSELTVSQFLRSRPRRTDRYGDDIPVFAAIDQFEEVLNSPSPWRKHREAFLDQLGDATKEIPNLRLLVSIREDAIAELLPREADLAGHSRARLRLSPLSVDAALSAVTGPLAGTARRFAPQVAEQLVRDLSTVHAFNVLGERRSIELDSVEPWQIQIVCAQLWDALPADTEEITLAHIDEYGDVAKALTSFCARMVKAVADDHGIPEEVLRKWLYDRFVTEHGTRGTAYEGLSETGGMPNEIAQALERRRVLRAEERAGSRWYELQHDRLIEAVKILHDSSIDPDAHVPAGPTALSGADFLKAAESALATGEFMPAEKYALEALRRTSDAGGANATRTRAETLSLLGNLALYQNQPDAALARFRQAAQNFEALQLPSAVARLLSAVAKILIERQQFGPAIDELQAAVARLPSEPSIKRELANALWAIGQLNPAIAIFNSVLTVTPDDPAALVSRGRIRAEREDAAAALEDLLRAAELNPMVLADPAVRAARALALAGVGRLDEAAIEARIATSMGPNHGPALLAAAQVAKRMGDQEQSYELARRATDASSPQLFPHEFVRARTMLFNL</sequence>
<keyword evidence="1" id="KW-0677">Repeat</keyword>
<organism evidence="4 5">
    <name type="scientific">Acrocarpospora macrocephala</name>
    <dbReference type="NCBI Taxonomy" id="150177"/>
    <lineage>
        <taxon>Bacteria</taxon>
        <taxon>Bacillati</taxon>
        <taxon>Actinomycetota</taxon>
        <taxon>Actinomycetes</taxon>
        <taxon>Streptosporangiales</taxon>
        <taxon>Streptosporangiaceae</taxon>
        <taxon>Acrocarpospora</taxon>
    </lineage>
</organism>
<keyword evidence="5" id="KW-1185">Reference proteome</keyword>
<dbReference type="InterPro" id="IPR049052">
    <property type="entry name" value="nSTAND1"/>
</dbReference>
<dbReference type="InterPro" id="IPR011990">
    <property type="entry name" value="TPR-like_helical_dom_sf"/>
</dbReference>
<dbReference type="SUPFAM" id="SSF52540">
    <property type="entry name" value="P-loop containing nucleoside triphosphate hydrolases"/>
    <property type="match status" value="1"/>
</dbReference>
<dbReference type="Gene3D" id="1.25.40.10">
    <property type="entry name" value="Tetratricopeptide repeat domain"/>
    <property type="match status" value="1"/>
</dbReference>
<comment type="caution">
    <text evidence="4">The sequence shown here is derived from an EMBL/GenBank/DDBJ whole genome shotgun (WGS) entry which is preliminary data.</text>
</comment>
<dbReference type="EMBL" id="BLAE01000035">
    <property type="protein sequence ID" value="GES12213.1"/>
    <property type="molecule type" value="Genomic_DNA"/>
</dbReference>
<dbReference type="Proteomes" id="UP000331127">
    <property type="component" value="Unassembled WGS sequence"/>
</dbReference>
<dbReference type="AlphaFoldDB" id="A0A5M3X0H2"/>
<proteinExistence type="predicted"/>
<dbReference type="PANTHER" id="PTHR45586">
    <property type="entry name" value="TPR REPEAT-CONTAINING PROTEIN PA4667"/>
    <property type="match status" value="1"/>
</dbReference>
<dbReference type="InterPro" id="IPR027417">
    <property type="entry name" value="P-loop_NTPase"/>
</dbReference>
<name>A0A5M3X0H2_9ACTN</name>
<accession>A0A5M3X0H2</accession>
<dbReference type="InterPro" id="IPR051012">
    <property type="entry name" value="CellSynth/LPSAsmb/PSIAsmb"/>
</dbReference>
<evidence type="ECO:0000313" key="5">
    <source>
        <dbReference type="Proteomes" id="UP000331127"/>
    </source>
</evidence>
<dbReference type="Pfam" id="PF20703">
    <property type="entry name" value="nSTAND1"/>
    <property type="match status" value="1"/>
</dbReference>
<dbReference type="SMART" id="SM00028">
    <property type="entry name" value="TPR"/>
    <property type="match status" value="5"/>
</dbReference>
<dbReference type="SUPFAM" id="SSF48452">
    <property type="entry name" value="TPR-like"/>
    <property type="match status" value="1"/>
</dbReference>
<dbReference type="Gene3D" id="3.40.50.300">
    <property type="entry name" value="P-loop containing nucleotide triphosphate hydrolases"/>
    <property type="match status" value="1"/>
</dbReference>